<proteinExistence type="predicted"/>
<dbReference type="InterPro" id="IPR046780">
    <property type="entry name" value="aBig_2"/>
</dbReference>
<dbReference type="Pfam" id="PF13385">
    <property type="entry name" value="Laminin_G_3"/>
    <property type="match status" value="1"/>
</dbReference>
<comment type="caution">
    <text evidence="2">The sequence shown here is derived from an EMBL/GenBank/DDBJ whole genome shotgun (WGS) entry which is preliminary data.</text>
</comment>
<feature type="domain" description="Atrophied bacterial Ig" evidence="1">
    <location>
        <begin position="663"/>
        <end position="716"/>
    </location>
</feature>
<dbReference type="EMBL" id="JAGUCO010000001">
    <property type="protein sequence ID" value="MBS2097024.1"/>
    <property type="molecule type" value="Genomic_DNA"/>
</dbReference>
<dbReference type="SUPFAM" id="SSF49899">
    <property type="entry name" value="Concanavalin A-like lectins/glucanases"/>
    <property type="match status" value="2"/>
</dbReference>
<evidence type="ECO:0000259" key="1">
    <source>
        <dbReference type="Pfam" id="PF20578"/>
    </source>
</evidence>
<evidence type="ECO:0000313" key="2">
    <source>
        <dbReference type="EMBL" id="MBS2097024.1"/>
    </source>
</evidence>
<dbReference type="NCBIfam" id="TIGR04183">
    <property type="entry name" value="Por_Secre_tail"/>
    <property type="match status" value="1"/>
</dbReference>
<dbReference type="Pfam" id="PF20578">
    <property type="entry name" value="aBig_2"/>
    <property type="match status" value="1"/>
</dbReference>
<sequence length="1044" mass="115117">MKTLGHKFVKSIVVLAVSLILFPKIIQAQVNEGNVVTDEGAWCWFADPRALHYENEEGTINSTYIGYIDVHGNIKATQHNFLTGVTNEVLIRSYFQPDDHDNPSFLILPDERVMIFYSRHTDEACFYYRISTKPGDITSLGDEVRLNTQYNTTYPSPFILSDDPDHIYLCWRGINWHPTIGRLTMPDENDQATFDWGPYQMVQSTAARPYCKYDSNGKDKINLTFTLGHPDNEYPNYVFYSYVDVNTKQLKDIAGNTMSTIANGALGVNQTSFPTSYPNAVVDSPSNKRDWVWQTTSDTDGNPVIGMVQISYDKSSHDYYYAKWTGSEWRKTFLANGGGHFHQTPGLELCYSGGMAIDDSAPNIVYCSQPVSGTSGDTYELVKYTLDSDGEVSSSEQITSNSNLNNIRPYVVTNAGDSPLKLTWMHGNYYDWIVSSSRPQGYPTGINSDYELYTGAVDLANGLVLSESFDGAVSGTATTKDGVLVVTEDTQATLSVESTSSFSVSLSPYLYSESYKGKILSIGTLEYGLDDISTKPYLLIDGQTYNSSNLLGTSDVWQTTNRGTGGQWYTPTKLEYFNITLTYSDNVLTIFRNGLIDQVVEVEGLALSEVSLGGFNGWIEDCNIYNRALNQEEVRELTQTSLSYMLDGSMLTDIELDDLSVPANVYTDIVLSTSTNSGNSISWTSSNTSVIANSGIVNLPTSSTSVTLTATINGTSKQFDIEVSPRDIDNNLLLNYTFESEDQYTQNSTRFVKDQSGNGLDAVVYGRAQINGALDLTSNTSYGFSTNGYAVAPEGILKDIRSFSFLVTLTPDALNNLPRIFDFGSASTNSYFLRASGFAAGYKYNGNSTTLINASQALTIGSEAKVAMTFDAKTKSTKIYLNGVLVANSTSISHEPYELTHISSDDRNYIGRTQWWDTGVANDNVDFKGTIDDVYVYDIALTADEIAALQDDNSTMVNNIEVVDYKVFPNPVSCNSIVNVDYASEGSSQKDMKLEVVNIKGDLVSSYLPDSFPFVMEGISAAGIYFVSLFSDNKIIAKQKLVVM</sequence>
<keyword evidence="3" id="KW-1185">Reference proteome</keyword>
<protein>
    <submittedName>
        <fullName evidence="2">BNR-4 repeat-containing protein</fullName>
    </submittedName>
</protein>
<dbReference type="Pfam" id="PF15892">
    <property type="entry name" value="BNR_4"/>
    <property type="match status" value="1"/>
</dbReference>
<evidence type="ECO:0000313" key="3">
    <source>
        <dbReference type="Proteomes" id="UP000708576"/>
    </source>
</evidence>
<dbReference type="RefSeq" id="WP_212212774.1">
    <property type="nucleotide sequence ID" value="NZ_JAGUCO010000001.1"/>
</dbReference>
<dbReference type="InterPro" id="IPR026444">
    <property type="entry name" value="Secre_tail"/>
</dbReference>
<reference evidence="2 3" key="1">
    <citation type="journal article" date="2015" name="Int. J. Syst. Evol. Microbiol.">
        <title>Carboxylicivirga linearis sp. nov., isolated from a sea cucumber culture pond.</title>
        <authorList>
            <person name="Wang F.Q."/>
            <person name="Zhou Y.X."/>
            <person name="Lin X.Z."/>
            <person name="Chen G.J."/>
            <person name="Du Z.J."/>
        </authorList>
    </citation>
    <scope>NUCLEOTIDE SEQUENCE [LARGE SCALE GENOMIC DNA]</scope>
    <source>
        <strain evidence="2 3">FB218</strain>
    </source>
</reference>
<name>A0ABS5JQ74_9BACT</name>
<dbReference type="InterPro" id="IPR013320">
    <property type="entry name" value="ConA-like_dom_sf"/>
</dbReference>
<accession>A0ABS5JQ74</accession>
<organism evidence="2 3">
    <name type="scientific">Carboxylicivirga linearis</name>
    <dbReference type="NCBI Taxonomy" id="1628157"/>
    <lineage>
        <taxon>Bacteria</taxon>
        <taxon>Pseudomonadati</taxon>
        <taxon>Bacteroidota</taxon>
        <taxon>Bacteroidia</taxon>
        <taxon>Marinilabiliales</taxon>
        <taxon>Marinilabiliaceae</taxon>
        <taxon>Carboxylicivirga</taxon>
    </lineage>
</organism>
<dbReference type="Gene3D" id="2.60.120.200">
    <property type="match status" value="2"/>
</dbReference>
<dbReference type="Proteomes" id="UP000708576">
    <property type="component" value="Unassembled WGS sequence"/>
</dbReference>
<gene>
    <name evidence="2" type="ORF">KEM10_01965</name>
</gene>